<accession>A0A1A9PTV8</accession>
<protein>
    <submittedName>
        <fullName evidence="1">Uncharacterized protein</fullName>
    </submittedName>
</protein>
<proteinExistence type="predicted"/>
<sequence length="153" mass="16963">MKKLLAVFFALALAFTAIGSTPAMAAGNSDARIVTYVGVLQNYIYGKKPLFNSPSDPTVVGYVANQYVTIKQPWFIVNTSLGEKWMGFNQWEVSLWRDFDAGVGRLYVDGKVAIRNDPGSQPVGYVANQNVTVKQAWYLINTSLGQKWIGYNL</sequence>
<evidence type="ECO:0000313" key="2">
    <source>
        <dbReference type="Proteomes" id="UP000220621"/>
    </source>
</evidence>
<comment type="caution">
    <text evidence="1">The sequence shown here is derived from an EMBL/GenBank/DDBJ whole genome shotgun (WGS) entry which is preliminary data.</text>
</comment>
<reference evidence="1 2" key="1">
    <citation type="submission" date="2017-09" db="EMBL/GenBank/DDBJ databases">
        <title>Large-scale bioinformatics analysis of Bacillus genomes uncovers conserved roles of natural products in bacterial physiology.</title>
        <authorList>
            <consortium name="Agbiome Team Llc"/>
            <person name="Bleich R.M."/>
            <person name="Grubbs K.J."/>
            <person name="Santa Maria K.C."/>
            <person name="Allen S.E."/>
            <person name="Farag S."/>
            <person name="Shank E.A."/>
            <person name="Bowers A."/>
        </authorList>
    </citation>
    <scope>NUCLEOTIDE SEQUENCE [LARGE SCALE GENOMIC DNA]</scope>
    <source>
        <strain evidence="1 2">AFS010764</strain>
    </source>
</reference>
<dbReference type="RefSeq" id="WP_064475369.1">
    <property type="nucleotide sequence ID" value="NZ_JAKGBO010000010.1"/>
</dbReference>
<dbReference type="Proteomes" id="UP000220621">
    <property type="component" value="Unassembled WGS sequence"/>
</dbReference>
<dbReference type="AlphaFoldDB" id="A0A1A9PTV8"/>
<organism evidence="1 2">
    <name type="scientific">Bacillus wiedmannii</name>
    <dbReference type="NCBI Taxonomy" id="1890302"/>
    <lineage>
        <taxon>Bacteria</taxon>
        <taxon>Bacillati</taxon>
        <taxon>Bacillota</taxon>
        <taxon>Bacilli</taxon>
        <taxon>Bacillales</taxon>
        <taxon>Bacillaceae</taxon>
        <taxon>Bacillus</taxon>
        <taxon>Bacillus cereus group</taxon>
    </lineage>
</organism>
<name>A0A1A9PTV8_9BACI</name>
<dbReference type="EMBL" id="NUDL01000002">
    <property type="protein sequence ID" value="PEM60096.1"/>
    <property type="molecule type" value="Genomic_DNA"/>
</dbReference>
<evidence type="ECO:0000313" key="1">
    <source>
        <dbReference type="EMBL" id="PEM60096.1"/>
    </source>
</evidence>
<gene>
    <name evidence="1" type="ORF">CN611_00290</name>
</gene>